<dbReference type="EC" id="5.4.99.-" evidence="4"/>
<dbReference type="GO" id="GO:0042300">
    <property type="term" value="F:beta-amyrin synthase activity"/>
    <property type="evidence" value="ECO:0007669"/>
    <property type="project" value="TreeGrafter"/>
</dbReference>
<feature type="domain" description="Squalene cyclase C-terminal" evidence="6">
    <location>
        <begin position="412"/>
        <end position="750"/>
    </location>
</feature>
<evidence type="ECO:0000256" key="1">
    <source>
        <dbReference type="ARBA" id="ARBA00009755"/>
    </source>
</evidence>
<organism evidence="8 9">
    <name type="scientific">Turnera subulata</name>
    <dbReference type="NCBI Taxonomy" id="218843"/>
    <lineage>
        <taxon>Eukaryota</taxon>
        <taxon>Viridiplantae</taxon>
        <taxon>Streptophyta</taxon>
        <taxon>Embryophyta</taxon>
        <taxon>Tracheophyta</taxon>
        <taxon>Spermatophyta</taxon>
        <taxon>Magnoliopsida</taxon>
        <taxon>eudicotyledons</taxon>
        <taxon>Gunneridae</taxon>
        <taxon>Pentapetalae</taxon>
        <taxon>rosids</taxon>
        <taxon>fabids</taxon>
        <taxon>Malpighiales</taxon>
        <taxon>Passifloraceae</taxon>
        <taxon>Turnera</taxon>
    </lineage>
</organism>
<gene>
    <name evidence="8" type="ORF">Tsubulata_020059</name>
</gene>
<dbReference type="FunFam" id="1.50.10.20:FF:000011">
    <property type="entry name" value="Terpene cyclase/mutase family member"/>
    <property type="match status" value="1"/>
</dbReference>
<dbReference type="NCBIfam" id="TIGR01787">
    <property type="entry name" value="squalene_cyclas"/>
    <property type="match status" value="1"/>
</dbReference>
<keyword evidence="5" id="KW-0472">Membrane</keyword>
<dbReference type="GO" id="GO:0016104">
    <property type="term" value="P:triterpenoid biosynthetic process"/>
    <property type="evidence" value="ECO:0007669"/>
    <property type="project" value="InterPro"/>
</dbReference>
<dbReference type="InterPro" id="IPR032697">
    <property type="entry name" value="SQ_cyclase_N"/>
</dbReference>
<dbReference type="OrthoDB" id="21502at2759"/>
<evidence type="ECO:0000259" key="6">
    <source>
        <dbReference type="Pfam" id="PF13243"/>
    </source>
</evidence>
<evidence type="ECO:0000256" key="5">
    <source>
        <dbReference type="SAM" id="Phobius"/>
    </source>
</evidence>
<keyword evidence="5" id="KW-0812">Transmembrane</keyword>
<dbReference type="Pfam" id="PF13243">
    <property type="entry name" value="SQHop_cyclase_C"/>
    <property type="match status" value="1"/>
</dbReference>
<comment type="caution">
    <text evidence="8">The sequence shown here is derived from an EMBL/GenBank/DDBJ whole genome shotgun (WGS) entry which is preliminary data.</text>
</comment>
<dbReference type="SUPFAM" id="SSF48239">
    <property type="entry name" value="Terpenoid cyclases/Protein prenyltransferases"/>
    <property type="match status" value="2"/>
</dbReference>
<evidence type="ECO:0000256" key="4">
    <source>
        <dbReference type="RuleBase" id="RU362003"/>
    </source>
</evidence>
<dbReference type="PANTHER" id="PTHR11764">
    <property type="entry name" value="TERPENE CYCLASE/MUTASE FAMILY MEMBER"/>
    <property type="match status" value="1"/>
</dbReference>
<feature type="transmembrane region" description="Helical" evidence="5">
    <location>
        <begin position="605"/>
        <end position="628"/>
    </location>
</feature>
<dbReference type="PROSITE" id="PS01074">
    <property type="entry name" value="TERPENE_SYNTHASES"/>
    <property type="match status" value="1"/>
</dbReference>
<dbReference type="InterPro" id="IPR008930">
    <property type="entry name" value="Terpenoid_cyclase/PrenylTrfase"/>
</dbReference>
<dbReference type="Pfam" id="PF13249">
    <property type="entry name" value="SQHop_cyclase_N"/>
    <property type="match status" value="1"/>
</dbReference>
<dbReference type="SFLD" id="SFLDG01016">
    <property type="entry name" value="Prenyltransferase_Like_2"/>
    <property type="match status" value="1"/>
</dbReference>
<keyword evidence="5" id="KW-1133">Transmembrane helix</keyword>
<dbReference type="PANTHER" id="PTHR11764:SF90">
    <property type="entry name" value="TERPENE CYCLASE_MUTASE FAMILY MEMBER"/>
    <property type="match status" value="1"/>
</dbReference>
<evidence type="ECO:0000313" key="8">
    <source>
        <dbReference type="EMBL" id="KAJ4835238.1"/>
    </source>
</evidence>
<reference evidence="8" key="1">
    <citation type="submission" date="2022-02" db="EMBL/GenBank/DDBJ databases">
        <authorList>
            <person name="Henning P.M."/>
            <person name="McCubbin A.G."/>
            <person name="Shore J.S."/>
        </authorList>
    </citation>
    <scope>NUCLEOTIDE SEQUENCE</scope>
    <source>
        <strain evidence="8">F60SS</strain>
        <tissue evidence="8">Leaves</tissue>
    </source>
</reference>
<sequence>MWRLKIAEGGNHPYLFSTNNYVGRQTWEYDPDAGTPEERAQVEEARNDFTTNRFKVRSNSDLLWQFQILREKNFKQAIPTAKIGDGEEVTYEKTTAAVRRSAHFLSALQASDGHWPAENSGVLFFTPPFVFTFYITGHLNTMFPPQYRKEIIRYIYNHQNEDGGWGFDIESGSTMFGTAFSYICLRILDHIADDEVCRRGRKWILDHGSVAGTPSWGKAWLAILGVYDWCGCNPMPPEFWLLPSAFPFNPEKMLCYCRLVYMPMSYLYGKRFVGPITPLILQLREELYLQPYDTINWNRMRHVCAKEDLYYPHPLIQNFLWDTLHTICEPLLTRWPFNKLIRKKALEVTMKHIHYEDESSRYITLGSVEKPLCMLSCWVEDPEGIAFKKHLARIPDYFWISEDGMKVQTFGSQMWDAGFAFQALFSCDLGEELKTTLAKAYDFIRKSQVVDNPIGDFKAMHRHISRGAWTFSDQDHGLQVSDCTAEGLKCVLLAQTLPCDFIGEKLDTEMIFEAVNIIISLQNPGGGVSCWEPIRGEMWLEKLNPVEFLESVVIEHAYVECTVAGIHALKMFTQLFPGHRRKEIENFITDGVQFIEKAQTPDGSWYGSWGICFIYGTWFALVGLAAAGKNHYNCLSVRRGVDFLLRIQCEDGGWGESYLSCPNKIYTPLEGHRSTCVQTAWAMLGLIHAGQAERDPTPLHRAAKLLINSQEEDGSYPQQEIMGVFMKNCMLSYPTFKNVFPLWALAEYRKNVPLPSGKK</sequence>
<dbReference type="Proteomes" id="UP001141552">
    <property type="component" value="Unassembled WGS sequence"/>
</dbReference>
<evidence type="ECO:0000313" key="9">
    <source>
        <dbReference type="Proteomes" id="UP001141552"/>
    </source>
</evidence>
<reference evidence="8" key="2">
    <citation type="journal article" date="2023" name="Plants (Basel)">
        <title>Annotation of the Turnera subulata (Passifloraceae) Draft Genome Reveals the S-Locus Evolved after the Divergence of Turneroideae from Passifloroideae in a Stepwise Manner.</title>
        <authorList>
            <person name="Henning P.M."/>
            <person name="Roalson E.H."/>
            <person name="Mir W."/>
            <person name="McCubbin A.G."/>
            <person name="Shore J.S."/>
        </authorList>
    </citation>
    <scope>NUCLEOTIDE SEQUENCE</scope>
    <source>
        <strain evidence="8">F60SS</strain>
    </source>
</reference>
<keyword evidence="9" id="KW-1185">Reference proteome</keyword>
<accession>A0A9Q0FPL3</accession>
<name>A0A9Q0FPL3_9ROSI</name>
<dbReference type="InterPro" id="IPR032696">
    <property type="entry name" value="SQ_cyclase_C"/>
</dbReference>
<dbReference type="Gene3D" id="1.50.10.20">
    <property type="match status" value="2"/>
</dbReference>
<proteinExistence type="inferred from homology"/>
<evidence type="ECO:0000256" key="3">
    <source>
        <dbReference type="ARBA" id="ARBA00023235"/>
    </source>
</evidence>
<dbReference type="InterPro" id="IPR018333">
    <property type="entry name" value="Squalene_cyclase"/>
</dbReference>
<comment type="similarity">
    <text evidence="1 4">Belongs to the terpene cyclase/mutase family.</text>
</comment>
<keyword evidence="3 4" id="KW-0413">Isomerase</keyword>
<dbReference type="AlphaFoldDB" id="A0A9Q0FPL3"/>
<evidence type="ECO:0000259" key="7">
    <source>
        <dbReference type="Pfam" id="PF13249"/>
    </source>
</evidence>
<feature type="domain" description="Squalene cyclase N-terminal" evidence="7">
    <location>
        <begin position="99"/>
        <end position="329"/>
    </location>
</feature>
<dbReference type="CDD" id="cd02892">
    <property type="entry name" value="SQCY_1"/>
    <property type="match status" value="1"/>
</dbReference>
<dbReference type="EMBL" id="JAKUCV010004479">
    <property type="protein sequence ID" value="KAJ4835238.1"/>
    <property type="molecule type" value="Genomic_DNA"/>
</dbReference>
<dbReference type="GO" id="GO:0005811">
    <property type="term" value="C:lipid droplet"/>
    <property type="evidence" value="ECO:0007669"/>
    <property type="project" value="InterPro"/>
</dbReference>
<evidence type="ECO:0000256" key="2">
    <source>
        <dbReference type="ARBA" id="ARBA00022737"/>
    </source>
</evidence>
<keyword evidence="2" id="KW-0677">Repeat</keyword>
<dbReference type="InterPro" id="IPR002365">
    <property type="entry name" value="Terpene_synthase_CS"/>
</dbReference>
<protein>
    <recommendedName>
        <fullName evidence="4">Terpene cyclase/mutase family member</fullName>
        <ecNumber evidence="4">5.4.99.-</ecNumber>
    </recommendedName>
</protein>